<dbReference type="Proteomes" id="UP001448858">
    <property type="component" value="Chromosome"/>
</dbReference>
<feature type="compositionally biased region" description="Polar residues" evidence="1">
    <location>
        <begin position="221"/>
        <end position="257"/>
    </location>
</feature>
<organism evidence="2 3">
    <name type="scientific">Arthrobacter citreus</name>
    <dbReference type="NCBI Taxonomy" id="1670"/>
    <lineage>
        <taxon>Bacteria</taxon>
        <taxon>Bacillati</taxon>
        <taxon>Actinomycetota</taxon>
        <taxon>Actinomycetes</taxon>
        <taxon>Micrococcales</taxon>
        <taxon>Micrococcaceae</taxon>
        <taxon>Arthrobacter</taxon>
    </lineage>
</organism>
<dbReference type="EMBL" id="CP151657">
    <property type="protein sequence ID" value="WZP17496.1"/>
    <property type="molecule type" value="Genomic_DNA"/>
</dbReference>
<sequence>MRSDWVAASVRARSMAQRRVGAGTCRTIAAAPGLPAATSQLADTVYGRELKSAQTLSQTHRATRRTVLWQLRVLAGWIPAGGTRLIRAAAAAFEADNILALDLHLRRQETGVSPAFDLGGLATAWPRLSTAATDEELRAALASSPWGDPGPETALADILTLVWVRRLAAEAAAVRPWAAAAAALIAARLVLVEGTAPAPRLVALLRPLLGTGWTAATGTTELSSPGFPSNPKSNPGLPSNPKSTSGLPSGPKSNPESLRNALPPAAARALDGVDRPADLWRAEAALAVRIESDGFSLLRAGLPGPDVVLGAMAVLAADAWRVRAALASAALYAGTSEVLDAVA</sequence>
<gene>
    <name evidence="2" type="ORF">AAE021_08065</name>
</gene>
<evidence type="ECO:0000313" key="2">
    <source>
        <dbReference type="EMBL" id="WZP17496.1"/>
    </source>
</evidence>
<name>A0ABZ3A0L9_9MICC</name>
<reference evidence="2 3" key="1">
    <citation type="submission" date="2024-04" db="EMBL/GenBank/DDBJ databases">
        <title>Arthrobacter sp. from Plains bison fecal sample.</title>
        <authorList>
            <person name="Ruzzini A."/>
        </authorList>
    </citation>
    <scope>NUCLEOTIDE SEQUENCE [LARGE SCALE GENOMIC DNA]</scope>
    <source>
        <strain evidence="2 3">EINP1</strain>
    </source>
</reference>
<evidence type="ECO:0000313" key="3">
    <source>
        <dbReference type="Proteomes" id="UP001448858"/>
    </source>
</evidence>
<keyword evidence="3" id="KW-1185">Reference proteome</keyword>
<evidence type="ECO:0008006" key="4">
    <source>
        <dbReference type="Google" id="ProtNLM"/>
    </source>
</evidence>
<proteinExistence type="predicted"/>
<protein>
    <recommendedName>
        <fullName evidence="4">V-type ATPase subunit</fullName>
    </recommendedName>
</protein>
<accession>A0ABZ3A0L9</accession>
<evidence type="ECO:0000256" key="1">
    <source>
        <dbReference type="SAM" id="MobiDB-lite"/>
    </source>
</evidence>
<feature type="region of interest" description="Disordered" evidence="1">
    <location>
        <begin position="219"/>
        <end position="259"/>
    </location>
</feature>
<dbReference type="RefSeq" id="WP_342025092.1">
    <property type="nucleotide sequence ID" value="NZ_CP151657.1"/>
</dbReference>